<evidence type="ECO:0000313" key="3">
    <source>
        <dbReference type="Proteomes" id="UP001231915"/>
    </source>
</evidence>
<evidence type="ECO:0000256" key="1">
    <source>
        <dbReference type="SAM" id="MobiDB-lite"/>
    </source>
</evidence>
<name>A0ABT7ESA3_9GAMM</name>
<evidence type="ECO:0000313" key="2">
    <source>
        <dbReference type="EMBL" id="MDK2597902.1"/>
    </source>
</evidence>
<gene>
    <name evidence="2" type="ORF">QNM18_22820</name>
</gene>
<reference evidence="2 3" key="1">
    <citation type="submission" date="2023-05" db="EMBL/GenBank/DDBJ databases">
        <title>Pseudoalteromonas ardens sp. nov., Pseudoalteromonas obscura sp. nov., and Pseudoalteromonas umbrosa sp. nov., isolated from the coral Montipora capitata.</title>
        <authorList>
            <person name="Thomas E.M."/>
            <person name="Smith E.M."/>
            <person name="Papke E."/>
            <person name="Shlafstein M.D."/>
            <person name="Oline D.K."/>
            <person name="Videau P."/>
            <person name="Saw J.H."/>
            <person name="Strangman W.K."/>
            <person name="Ushijima B."/>
        </authorList>
    </citation>
    <scope>NUCLEOTIDE SEQUENCE [LARGE SCALE GENOMIC DNA]</scope>
    <source>
        <strain evidence="2 3">P94</strain>
    </source>
</reference>
<sequence>MITPFHFGSARSAVHPAHTRAGQGGSHTRIQRNGLRWAPYVPGLMPVRQ</sequence>
<feature type="region of interest" description="Disordered" evidence="1">
    <location>
        <begin position="1"/>
        <end position="33"/>
    </location>
</feature>
<comment type="caution">
    <text evidence="2">The sequence shown here is derived from an EMBL/GenBank/DDBJ whole genome shotgun (WGS) entry which is preliminary data.</text>
</comment>
<dbReference type="Proteomes" id="UP001231915">
    <property type="component" value="Unassembled WGS sequence"/>
</dbReference>
<dbReference type="EMBL" id="JASJUT010000013">
    <property type="protein sequence ID" value="MDK2597902.1"/>
    <property type="molecule type" value="Genomic_DNA"/>
</dbReference>
<protein>
    <submittedName>
        <fullName evidence="2">Uncharacterized protein</fullName>
    </submittedName>
</protein>
<accession>A0ABT7ESA3</accession>
<organism evidence="2 3">
    <name type="scientific">Pseudoalteromonas obscura</name>
    <dbReference type="NCBI Taxonomy" id="3048491"/>
    <lineage>
        <taxon>Bacteria</taxon>
        <taxon>Pseudomonadati</taxon>
        <taxon>Pseudomonadota</taxon>
        <taxon>Gammaproteobacteria</taxon>
        <taxon>Alteromonadales</taxon>
        <taxon>Pseudoalteromonadaceae</taxon>
        <taxon>Pseudoalteromonas</taxon>
    </lineage>
</organism>
<keyword evidence="3" id="KW-1185">Reference proteome</keyword>
<proteinExistence type="predicted"/>